<dbReference type="WBParaSite" id="TMUE_1000002841.1">
    <property type="protein sequence ID" value="TMUE_1000002841.1"/>
    <property type="gene ID" value="WBGene00294510"/>
</dbReference>
<name>A0A5S6Q6C4_TRIMR</name>
<evidence type="ECO:0000313" key="3">
    <source>
        <dbReference type="WBParaSite" id="TMUE_1000002841.1"/>
    </source>
</evidence>
<dbReference type="AlphaFoldDB" id="A0A5S6Q6C4"/>
<accession>A0A5S6Q6C4</accession>
<evidence type="ECO:0000313" key="2">
    <source>
        <dbReference type="Proteomes" id="UP000046395"/>
    </source>
</evidence>
<reference evidence="3" key="1">
    <citation type="submission" date="2019-12" db="UniProtKB">
        <authorList>
            <consortium name="WormBaseParasite"/>
        </authorList>
    </citation>
    <scope>IDENTIFICATION</scope>
</reference>
<evidence type="ECO:0000256" key="1">
    <source>
        <dbReference type="SAM" id="SignalP"/>
    </source>
</evidence>
<dbReference type="Proteomes" id="UP000046395">
    <property type="component" value="Unassembled WGS sequence"/>
</dbReference>
<protein>
    <submittedName>
        <fullName evidence="3">Cystatin domain-containing protein</fullName>
    </submittedName>
</protein>
<feature type="chain" id="PRO_5024454536" evidence="1">
    <location>
        <begin position="25"/>
        <end position="145"/>
    </location>
</feature>
<keyword evidence="1" id="KW-0732">Signal</keyword>
<organism evidence="2 3">
    <name type="scientific">Trichuris muris</name>
    <name type="common">Mouse whipworm</name>
    <dbReference type="NCBI Taxonomy" id="70415"/>
    <lineage>
        <taxon>Eukaryota</taxon>
        <taxon>Metazoa</taxon>
        <taxon>Ecdysozoa</taxon>
        <taxon>Nematoda</taxon>
        <taxon>Enoplea</taxon>
        <taxon>Dorylaimia</taxon>
        <taxon>Trichinellida</taxon>
        <taxon>Trichuridae</taxon>
        <taxon>Trichuris</taxon>
    </lineage>
</organism>
<keyword evidence="2" id="KW-1185">Reference proteome</keyword>
<sequence length="145" mass="16553">MVLSKFYIYGFFHLLLLESATVHSAVVREEKHGGSLRQFILESVKRYLQNQEKQIEGFHAKLSRLLELKDVTEGIAVSFLVVPTTCKSERKVTVTQLYVTGCGDKFPWSRELRAAETCTGLYGLFTQQLTNVKCEPLTNMEFSVR</sequence>
<feature type="signal peptide" evidence="1">
    <location>
        <begin position="1"/>
        <end position="24"/>
    </location>
</feature>
<proteinExistence type="predicted"/>